<dbReference type="AlphaFoldDB" id="A0A0F6W0P9"/>
<protein>
    <recommendedName>
        <fullName evidence="3">Lipoprotein</fullName>
    </recommendedName>
</protein>
<evidence type="ECO:0000313" key="2">
    <source>
        <dbReference type="Proteomes" id="UP000034883"/>
    </source>
</evidence>
<evidence type="ECO:0000313" key="1">
    <source>
        <dbReference type="EMBL" id="AKF04265.1"/>
    </source>
</evidence>
<keyword evidence="2" id="KW-1185">Reference proteome</keyword>
<dbReference type="EMBL" id="CP011125">
    <property type="protein sequence ID" value="AKF04265.1"/>
    <property type="molecule type" value="Genomic_DNA"/>
</dbReference>
<dbReference type="STRING" id="927083.DB32_001414"/>
<sequence>MRAGLAIVALALAACGGPSIVWHGTSRDLAHEAHVVRDGSGARVIVDGAERGAWSEVAYDALRWTSRGVVVPVRDGERWRVLGPDGAGDVFDAIADLRVAGDHVVYQGARGSVWQLVVDGAAVASSSAPIRDIVVDERGAFAAIVRAGAHERVVRDGSASAELPLGVRDVTLGAKGRVLAYVVTTSDRREQLAVDHTLSEPFDEILELAIAADAPHWAALVAEGDHTVLLLDGRRVTQAPLLTHLRIGDDGAHVACLSPAPDGGSIDVLLDGTAIAHHRRVDGERLAFVPGTGTLVFLAEDSQGIRVVLGDRASERYESIDGPVLAPGRAGWIGRRGGRHEITIDGVIVGDAEWAGSLRLGRRGHEHAYVVRERGRRFVVTRRGRWPVPRLFVDTLVLDDAGRHWTALVPDAAARRLEVWIDGVPRAELDRRALEAAASGGASSPADAVRAVVAAVLDARGAR</sequence>
<accession>A0A0F6W0P9</accession>
<reference evidence="1 2" key="1">
    <citation type="submission" date="2015-03" db="EMBL/GenBank/DDBJ databases">
        <title>Genome assembly of Sandaracinus amylolyticus DSM 53668.</title>
        <authorList>
            <person name="Sharma G."/>
            <person name="Subramanian S."/>
        </authorList>
    </citation>
    <scope>NUCLEOTIDE SEQUENCE [LARGE SCALE GENOMIC DNA]</scope>
    <source>
        <strain evidence="1 2">DSM 53668</strain>
    </source>
</reference>
<evidence type="ECO:0008006" key="3">
    <source>
        <dbReference type="Google" id="ProtNLM"/>
    </source>
</evidence>
<dbReference type="RefSeq" id="WP_053231619.1">
    <property type="nucleotide sequence ID" value="NZ_CP011125.1"/>
</dbReference>
<dbReference type="PROSITE" id="PS51257">
    <property type="entry name" value="PROKAR_LIPOPROTEIN"/>
    <property type="match status" value="1"/>
</dbReference>
<name>A0A0F6W0P9_9BACT</name>
<dbReference type="KEGG" id="samy:DB32_001414"/>
<organism evidence="1 2">
    <name type="scientific">Sandaracinus amylolyticus</name>
    <dbReference type="NCBI Taxonomy" id="927083"/>
    <lineage>
        <taxon>Bacteria</taxon>
        <taxon>Pseudomonadati</taxon>
        <taxon>Myxococcota</taxon>
        <taxon>Polyangia</taxon>
        <taxon>Polyangiales</taxon>
        <taxon>Sandaracinaceae</taxon>
        <taxon>Sandaracinus</taxon>
    </lineage>
</organism>
<gene>
    <name evidence="1" type="ORF">DB32_001414</name>
</gene>
<proteinExistence type="predicted"/>
<dbReference type="Proteomes" id="UP000034883">
    <property type="component" value="Chromosome"/>
</dbReference>